<feature type="compositionally biased region" description="Low complexity" evidence="6">
    <location>
        <begin position="1"/>
        <end position="17"/>
    </location>
</feature>
<evidence type="ECO:0000256" key="7">
    <source>
        <dbReference type="SAM" id="Phobius"/>
    </source>
</evidence>
<dbReference type="EMBL" id="HG937692">
    <property type="protein sequence ID" value="CDP36519.1"/>
    <property type="molecule type" value="Genomic_DNA"/>
</dbReference>
<proteinExistence type="inferred from homology"/>
<feature type="transmembrane region" description="Helical" evidence="7">
    <location>
        <begin position="271"/>
        <end position="290"/>
    </location>
</feature>
<dbReference type="InterPro" id="IPR020846">
    <property type="entry name" value="MFS_dom"/>
</dbReference>
<feature type="transmembrane region" description="Helical" evidence="7">
    <location>
        <begin position="311"/>
        <end position="332"/>
    </location>
</feature>
<evidence type="ECO:0000313" key="9">
    <source>
        <dbReference type="EMBL" id="CDP36519.1"/>
    </source>
</evidence>
<dbReference type="InterPro" id="IPR005829">
    <property type="entry name" value="Sugar_transporter_CS"/>
</dbReference>
<feature type="domain" description="Major facilitator superfamily (MFS) profile" evidence="8">
    <location>
        <begin position="49"/>
        <end position="537"/>
    </location>
</feature>
<feature type="transmembrane region" description="Helical" evidence="7">
    <location>
        <begin position="114"/>
        <end position="133"/>
    </location>
</feature>
<evidence type="ECO:0000256" key="1">
    <source>
        <dbReference type="ARBA" id="ARBA00004141"/>
    </source>
</evidence>
<dbReference type="PROSITE" id="PS00216">
    <property type="entry name" value="SUGAR_TRANSPORT_1"/>
    <property type="match status" value="1"/>
</dbReference>
<dbReference type="CDD" id="cd17502">
    <property type="entry name" value="MFS_Azr1_MDR_like"/>
    <property type="match status" value="1"/>
</dbReference>
<keyword evidence="4 7" id="KW-1133">Transmembrane helix</keyword>
<evidence type="ECO:0000256" key="5">
    <source>
        <dbReference type="ARBA" id="ARBA00023136"/>
    </source>
</evidence>
<feature type="region of interest" description="Disordered" evidence="6">
    <location>
        <begin position="1"/>
        <end position="37"/>
    </location>
</feature>
<keyword evidence="3 7" id="KW-0812">Transmembrane</keyword>
<evidence type="ECO:0000256" key="2">
    <source>
        <dbReference type="ARBA" id="ARBA00007520"/>
    </source>
</evidence>
<organism evidence="9">
    <name type="scientific">Blastobotrys adeninivorans</name>
    <name type="common">Yeast</name>
    <name type="synonym">Arxula adeninivorans</name>
    <dbReference type="NCBI Taxonomy" id="409370"/>
    <lineage>
        <taxon>Eukaryota</taxon>
        <taxon>Fungi</taxon>
        <taxon>Dikarya</taxon>
        <taxon>Ascomycota</taxon>
        <taxon>Saccharomycotina</taxon>
        <taxon>Dipodascomycetes</taxon>
        <taxon>Dipodascales</taxon>
        <taxon>Trichomonascaceae</taxon>
        <taxon>Blastobotrys</taxon>
    </lineage>
</organism>
<evidence type="ECO:0000256" key="6">
    <source>
        <dbReference type="SAM" id="MobiDB-lite"/>
    </source>
</evidence>
<name>A0A060T6U4_BLAAD</name>
<dbReference type="InterPro" id="IPR011701">
    <property type="entry name" value="MFS"/>
</dbReference>
<reference evidence="9" key="2">
    <citation type="submission" date="2014-06" db="EMBL/GenBank/DDBJ databases">
        <title>The complete genome of Blastobotrys (Arxula) adeninivorans LS3 - a yeast of biotechnological interest.</title>
        <authorList>
            <person name="Kunze G."/>
            <person name="Gaillardin C."/>
            <person name="Czernicka M."/>
            <person name="Durrens P."/>
            <person name="Martin T."/>
            <person name="Boer E."/>
            <person name="Gabaldon T."/>
            <person name="Cruz J."/>
            <person name="Talla E."/>
            <person name="Marck C."/>
            <person name="Goffeau A."/>
            <person name="Barbe V."/>
            <person name="Baret P."/>
            <person name="Baronian K."/>
            <person name="Beier S."/>
            <person name="Bleykasten C."/>
            <person name="Bode R."/>
            <person name="Casaregola S."/>
            <person name="Despons L."/>
            <person name="Fairhead C."/>
            <person name="Giersberg M."/>
            <person name="Gierski P."/>
            <person name="Hahnel U."/>
            <person name="Hartmann A."/>
            <person name="Jankowska D."/>
            <person name="Jubin C."/>
            <person name="Jung P."/>
            <person name="Lafontaine I."/>
            <person name="Leh-Louis V."/>
            <person name="Lemaire M."/>
            <person name="Marcet-Houben M."/>
            <person name="Mascher M."/>
            <person name="Morel G."/>
            <person name="Richard G.-F."/>
            <person name="Riechen J."/>
            <person name="Sacerdot C."/>
            <person name="Sarkar A."/>
            <person name="Savel G."/>
            <person name="Schacherer J."/>
            <person name="Sherman D."/>
            <person name="Straub M.-L."/>
            <person name="Stein N."/>
            <person name="Thierry A."/>
            <person name="Trautwein-Schult A."/>
            <person name="Westhof E."/>
            <person name="Worch S."/>
            <person name="Dujon B."/>
            <person name="Souciet J.-L."/>
            <person name="Wincker P."/>
            <person name="Scholz U."/>
            <person name="Neuveglise N."/>
        </authorList>
    </citation>
    <scope>NUCLEOTIDE SEQUENCE</scope>
    <source>
        <strain evidence="9">LS3</strain>
    </source>
</reference>
<feature type="transmembrane region" description="Helical" evidence="7">
    <location>
        <begin position="379"/>
        <end position="399"/>
    </location>
</feature>
<protein>
    <submittedName>
        <fullName evidence="9">ARAD1B14916p</fullName>
    </submittedName>
</protein>
<dbReference type="InterPro" id="IPR036259">
    <property type="entry name" value="MFS_trans_sf"/>
</dbReference>
<keyword evidence="5 7" id="KW-0472">Membrane</keyword>
<feature type="transmembrane region" description="Helical" evidence="7">
    <location>
        <begin position="405"/>
        <end position="423"/>
    </location>
</feature>
<feature type="transmembrane region" description="Helical" evidence="7">
    <location>
        <begin position="199"/>
        <end position="222"/>
    </location>
</feature>
<feature type="transmembrane region" description="Helical" evidence="7">
    <location>
        <begin position="513"/>
        <end position="532"/>
    </location>
</feature>
<feature type="transmembrane region" description="Helical" evidence="7">
    <location>
        <begin position="344"/>
        <end position="367"/>
    </location>
</feature>
<dbReference type="GO" id="GO:0022857">
    <property type="term" value="F:transmembrane transporter activity"/>
    <property type="evidence" value="ECO:0007669"/>
    <property type="project" value="InterPro"/>
</dbReference>
<feature type="transmembrane region" description="Helical" evidence="7">
    <location>
        <begin position="83"/>
        <end position="102"/>
    </location>
</feature>
<dbReference type="PROSITE" id="PS50850">
    <property type="entry name" value="MFS"/>
    <property type="match status" value="1"/>
</dbReference>
<feature type="compositionally biased region" description="Polar residues" evidence="6">
    <location>
        <begin position="569"/>
        <end position="581"/>
    </location>
</feature>
<dbReference type="GO" id="GO:0005886">
    <property type="term" value="C:plasma membrane"/>
    <property type="evidence" value="ECO:0007669"/>
    <property type="project" value="TreeGrafter"/>
</dbReference>
<feature type="region of interest" description="Disordered" evidence="6">
    <location>
        <begin position="541"/>
        <end position="581"/>
    </location>
</feature>
<reference evidence="9" key="1">
    <citation type="submission" date="2014-02" db="EMBL/GenBank/DDBJ databases">
        <authorList>
            <person name="Genoscope - CEA"/>
        </authorList>
    </citation>
    <scope>NUCLEOTIDE SEQUENCE</scope>
    <source>
        <strain evidence="9">LS3</strain>
    </source>
</reference>
<dbReference type="Gene3D" id="1.20.1720.10">
    <property type="entry name" value="Multidrug resistance protein D"/>
    <property type="match status" value="1"/>
</dbReference>
<feature type="compositionally biased region" description="Low complexity" evidence="6">
    <location>
        <begin position="541"/>
        <end position="568"/>
    </location>
</feature>
<evidence type="ECO:0000256" key="4">
    <source>
        <dbReference type="ARBA" id="ARBA00022989"/>
    </source>
</evidence>
<dbReference type="PhylomeDB" id="A0A060T6U4"/>
<feature type="transmembrane region" description="Helical" evidence="7">
    <location>
        <begin position="47"/>
        <end position="71"/>
    </location>
</feature>
<dbReference type="PRINTS" id="PR01036">
    <property type="entry name" value="TCRTETB"/>
</dbReference>
<feature type="transmembrane region" description="Helical" evidence="7">
    <location>
        <begin position="139"/>
        <end position="160"/>
    </location>
</feature>
<evidence type="ECO:0000259" key="8">
    <source>
        <dbReference type="PROSITE" id="PS50850"/>
    </source>
</evidence>
<dbReference type="PANTHER" id="PTHR23501:SF102">
    <property type="entry name" value="DRUG TRANSPORTER, PUTATIVE (AFU_ORTHOLOGUE AFUA_3G08530)-RELATED"/>
    <property type="match status" value="1"/>
</dbReference>
<comment type="subcellular location">
    <subcellularLocation>
        <location evidence="1">Membrane</location>
        <topology evidence="1">Multi-pass membrane protein</topology>
    </subcellularLocation>
</comment>
<feature type="transmembrane region" description="Helical" evidence="7">
    <location>
        <begin position="242"/>
        <end position="259"/>
    </location>
</feature>
<evidence type="ECO:0000256" key="3">
    <source>
        <dbReference type="ARBA" id="ARBA00022692"/>
    </source>
</evidence>
<comment type="similarity">
    <text evidence="2">Belongs to the major facilitator superfamily. TCR/Tet family.</text>
</comment>
<gene>
    <name evidence="9" type="ORF">GNLVRS02_ARAD1B14916g</name>
</gene>
<dbReference type="Pfam" id="PF07690">
    <property type="entry name" value="MFS_1"/>
    <property type="match status" value="1"/>
</dbReference>
<dbReference type="SUPFAM" id="SSF103473">
    <property type="entry name" value="MFS general substrate transporter"/>
    <property type="match status" value="1"/>
</dbReference>
<accession>A0A060T6U4</accession>
<dbReference type="Gene3D" id="1.20.1250.20">
    <property type="entry name" value="MFS general substrate transporter like domains"/>
    <property type="match status" value="1"/>
</dbReference>
<feature type="transmembrane region" description="Helical" evidence="7">
    <location>
        <begin position="172"/>
        <end position="193"/>
    </location>
</feature>
<feature type="transmembrane region" description="Helical" evidence="7">
    <location>
        <begin position="443"/>
        <end position="461"/>
    </location>
</feature>
<dbReference type="PANTHER" id="PTHR23501">
    <property type="entry name" value="MAJOR FACILITATOR SUPERFAMILY"/>
    <property type="match status" value="1"/>
</dbReference>
<sequence>MVDSTDGKGTTTDPGDTGDTRDTAAVDTEAGQPGQLQRSPMSLVQRCFLGLVLSLVLFIVALEQTVVTASLPQISAAVNSANGYTWIGTAYILASASVMTVIGKMADIFGRKTCLLGSVLLFVIGSAIAGAAQSMNMLIGARVVQGLGSGGVVTLIEIVISDLIPLHQRGLFMGFIGSTWMIANGVGPLIGGALTQVGQWRWCFLLNVPIGGVSFVAMFFLLKLQTHGDSTNFKQKLLRIDWIGMILSIGATCLLLLAFDWGGTTHPWDSAIIIAFLVVAAVLYIGFFIYEGLVPKEPIMPPRLFCNQTRAASLIASFFHAVSFMGVVYYLPFIFQSVYGASPIMASVYVLPEAMLMGIASAVGGYVISKTGRYREMMIGGLALTTAFLGLLSTLTPHSNTARRVLYPALFGIPVGFNFNSFLISLQTRIRREDIGIATATQAYIRQIGLSLGIAIAGVAFQNRITDLAQSSGNDTLSSLLAGNAPSSVNEVKDLPENLRAIAEDYYMQAFRVMFYAFIGITGVGFIACLFIPQHDLRMLNDPQGSPQDSPQDSSQDSTGSTDSTNSPESTDSSNSNEKTQ</sequence>
<dbReference type="AlphaFoldDB" id="A0A060T6U4"/>